<organism evidence="1 2">
    <name type="scientific">Clostridium butyricum</name>
    <dbReference type="NCBI Taxonomy" id="1492"/>
    <lineage>
        <taxon>Bacteria</taxon>
        <taxon>Bacillati</taxon>
        <taxon>Bacillota</taxon>
        <taxon>Clostridia</taxon>
        <taxon>Eubacteriales</taxon>
        <taxon>Clostridiaceae</taxon>
        <taxon>Clostridium</taxon>
    </lineage>
</organism>
<evidence type="ECO:0000313" key="1">
    <source>
        <dbReference type="EMBL" id="PPV17968.1"/>
    </source>
</evidence>
<gene>
    <name evidence="1" type="ORF">AWN73_00750</name>
</gene>
<name>A0A2S7FFQ4_CLOBU</name>
<proteinExistence type="predicted"/>
<reference evidence="1 2" key="1">
    <citation type="submission" date="2016-01" db="EMBL/GenBank/DDBJ databases">
        <title>Characterization of the Clostridium difficile lineages that are prevalent in Hong Kong and China.</title>
        <authorList>
            <person name="Kwok J.S.-L."/>
            <person name="Lam W.-Y."/>
            <person name="Ip M."/>
            <person name="Chan T.-F."/>
            <person name="Hawkey P.M."/>
            <person name="Tsui S.K.-W."/>
        </authorList>
    </citation>
    <scope>NUCLEOTIDE SEQUENCE [LARGE SCALE GENOMIC DNA]</scope>
    <source>
        <strain evidence="1 2">300064</strain>
    </source>
</reference>
<accession>A0A2S7FFQ4</accession>
<evidence type="ECO:0000313" key="2">
    <source>
        <dbReference type="Proteomes" id="UP000238081"/>
    </source>
</evidence>
<dbReference type="AlphaFoldDB" id="A0A2S7FFQ4"/>
<comment type="caution">
    <text evidence="1">The sequence shown here is derived from an EMBL/GenBank/DDBJ whole genome shotgun (WGS) entry which is preliminary data.</text>
</comment>
<protein>
    <submittedName>
        <fullName evidence="1">Uncharacterized protein</fullName>
    </submittedName>
</protein>
<sequence length="114" mass="13722">MNNAGLKSIFSFYRRKSTLIVLFIIFVVFYAIFDLIIRKTDIHNKLFNKSIVKKHKYVKFIFILLFISFVFSIEYGKQLLKYIYDEHNYLSIIVSAFLSSIYVNFIPIIFRRNK</sequence>
<dbReference type="EMBL" id="LRDH01000001">
    <property type="protein sequence ID" value="PPV17968.1"/>
    <property type="molecule type" value="Genomic_DNA"/>
</dbReference>
<dbReference type="Proteomes" id="UP000238081">
    <property type="component" value="Unassembled WGS sequence"/>
</dbReference>